<comment type="caution">
    <text evidence="1">The sequence shown here is derived from an EMBL/GenBank/DDBJ whole genome shotgun (WGS) entry which is preliminary data.</text>
</comment>
<name>A0ABW2D3T0_9ACTN</name>
<dbReference type="RefSeq" id="WP_378064208.1">
    <property type="nucleotide sequence ID" value="NZ_JBHSXS010000078.1"/>
</dbReference>
<accession>A0ABW2D3T0</accession>
<evidence type="ECO:0000313" key="1">
    <source>
        <dbReference type="EMBL" id="MFC6887270.1"/>
    </source>
</evidence>
<sequence>MTPGVARGAARFWAGVRYRLLDRYARWHWRREEKADRAARRPPARRP</sequence>
<gene>
    <name evidence="1" type="ORF">ACFQKB_46430</name>
</gene>
<dbReference type="Proteomes" id="UP001596380">
    <property type="component" value="Unassembled WGS sequence"/>
</dbReference>
<organism evidence="1 2">
    <name type="scientific">Actinomadura yumaensis</name>
    <dbReference type="NCBI Taxonomy" id="111807"/>
    <lineage>
        <taxon>Bacteria</taxon>
        <taxon>Bacillati</taxon>
        <taxon>Actinomycetota</taxon>
        <taxon>Actinomycetes</taxon>
        <taxon>Streptosporangiales</taxon>
        <taxon>Thermomonosporaceae</taxon>
        <taxon>Actinomadura</taxon>
    </lineage>
</organism>
<protein>
    <submittedName>
        <fullName evidence="1">Uncharacterized protein</fullName>
    </submittedName>
</protein>
<proteinExistence type="predicted"/>
<evidence type="ECO:0000313" key="2">
    <source>
        <dbReference type="Proteomes" id="UP001596380"/>
    </source>
</evidence>
<reference evidence="2" key="1">
    <citation type="journal article" date="2019" name="Int. J. Syst. Evol. Microbiol.">
        <title>The Global Catalogue of Microorganisms (GCM) 10K type strain sequencing project: providing services to taxonomists for standard genome sequencing and annotation.</title>
        <authorList>
            <consortium name="The Broad Institute Genomics Platform"/>
            <consortium name="The Broad Institute Genome Sequencing Center for Infectious Disease"/>
            <person name="Wu L."/>
            <person name="Ma J."/>
        </authorList>
    </citation>
    <scope>NUCLEOTIDE SEQUENCE [LARGE SCALE GENOMIC DNA]</scope>
    <source>
        <strain evidence="2">JCM 3369</strain>
    </source>
</reference>
<keyword evidence="2" id="KW-1185">Reference proteome</keyword>
<dbReference type="EMBL" id="JBHSXS010000078">
    <property type="protein sequence ID" value="MFC6887270.1"/>
    <property type="molecule type" value="Genomic_DNA"/>
</dbReference>